<dbReference type="Gene3D" id="2.60.120.700">
    <property type="entry name" value="Peptidase G1"/>
    <property type="match status" value="1"/>
</dbReference>
<dbReference type="STRING" id="1314778.A0A5C3PGK3"/>
<dbReference type="Pfam" id="PF01828">
    <property type="entry name" value="Peptidase_A4"/>
    <property type="match status" value="1"/>
</dbReference>
<proteinExistence type="predicted"/>
<dbReference type="GO" id="GO:0006508">
    <property type="term" value="P:proteolysis"/>
    <property type="evidence" value="ECO:0007669"/>
    <property type="project" value="InterPro"/>
</dbReference>
<dbReference type="GO" id="GO:0070007">
    <property type="term" value="F:glutamic-type endopeptidase activity"/>
    <property type="evidence" value="ECO:0007669"/>
    <property type="project" value="InterPro"/>
</dbReference>
<dbReference type="EMBL" id="ML211278">
    <property type="protein sequence ID" value="TFK85033.1"/>
    <property type="molecule type" value="Genomic_DNA"/>
</dbReference>
<reference evidence="3 4" key="1">
    <citation type="journal article" date="2019" name="Nat. Ecol. Evol.">
        <title>Megaphylogeny resolves global patterns of mushroom evolution.</title>
        <authorList>
            <person name="Varga T."/>
            <person name="Krizsan K."/>
            <person name="Foldi C."/>
            <person name="Dima B."/>
            <person name="Sanchez-Garcia M."/>
            <person name="Sanchez-Ramirez S."/>
            <person name="Szollosi G.J."/>
            <person name="Szarkandi J.G."/>
            <person name="Papp V."/>
            <person name="Albert L."/>
            <person name="Andreopoulos W."/>
            <person name="Angelini C."/>
            <person name="Antonin V."/>
            <person name="Barry K.W."/>
            <person name="Bougher N.L."/>
            <person name="Buchanan P."/>
            <person name="Buyck B."/>
            <person name="Bense V."/>
            <person name="Catcheside P."/>
            <person name="Chovatia M."/>
            <person name="Cooper J."/>
            <person name="Damon W."/>
            <person name="Desjardin D."/>
            <person name="Finy P."/>
            <person name="Geml J."/>
            <person name="Haridas S."/>
            <person name="Hughes K."/>
            <person name="Justo A."/>
            <person name="Karasinski D."/>
            <person name="Kautmanova I."/>
            <person name="Kiss B."/>
            <person name="Kocsube S."/>
            <person name="Kotiranta H."/>
            <person name="LaButti K.M."/>
            <person name="Lechner B.E."/>
            <person name="Liimatainen K."/>
            <person name="Lipzen A."/>
            <person name="Lukacs Z."/>
            <person name="Mihaltcheva S."/>
            <person name="Morgado L.N."/>
            <person name="Niskanen T."/>
            <person name="Noordeloos M.E."/>
            <person name="Ohm R.A."/>
            <person name="Ortiz-Santana B."/>
            <person name="Ovrebo C."/>
            <person name="Racz N."/>
            <person name="Riley R."/>
            <person name="Savchenko A."/>
            <person name="Shiryaev A."/>
            <person name="Soop K."/>
            <person name="Spirin V."/>
            <person name="Szebenyi C."/>
            <person name="Tomsovsky M."/>
            <person name="Tulloss R.E."/>
            <person name="Uehling J."/>
            <person name="Grigoriev I.V."/>
            <person name="Vagvolgyi C."/>
            <person name="Papp T."/>
            <person name="Martin F.M."/>
            <person name="Miettinen O."/>
            <person name="Hibbett D.S."/>
            <person name="Nagy L.G."/>
        </authorList>
    </citation>
    <scope>NUCLEOTIDE SEQUENCE [LARGE SCALE GENOMIC DNA]</scope>
    <source>
        <strain evidence="3 4">HHB13444</strain>
    </source>
</reference>
<feature type="active site" description="Proton acceptor" evidence="1">
    <location>
        <position position="202"/>
    </location>
</feature>
<dbReference type="GO" id="GO:0030246">
    <property type="term" value="F:carbohydrate binding"/>
    <property type="evidence" value="ECO:0007669"/>
    <property type="project" value="UniProtKB-KW"/>
</dbReference>
<dbReference type="CDD" id="cd13426">
    <property type="entry name" value="Peptidase_G1"/>
    <property type="match status" value="1"/>
</dbReference>
<feature type="signal peptide" evidence="2">
    <location>
        <begin position="1"/>
        <end position="20"/>
    </location>
</feature>
<dbReference type="InterPro" id="IPR013320">
    <property type="entry name" value="ConA-like_dom_sf"/>
</dbReference>
<dbReference type="InterPro" id="IPR038656">
    <property type="entry name" value="Peptidase_G1_sf"/>
</dbReference>
<dbReference type="PANTHER" id="PTHR37536">
    <property type="entry name" value="PUTATIVE (AFU_ORTHOLOGUE AFUA_3G02970)-RELATED"/>
    <property type="match status" value="1"/>
</dbReference>
<gene>
    <name evidence="3" type="ORF">K466DRAFT_495508</name>
</gene>
<evidence type="ECO:0000313" key="4">
    <source>
        <dbReference type="Proteomes" id="UP000308197"/>
    </source>
</evidence>
<dbReference type="Proteomes" id="UP000308197">
    <property type="component" value="Unassembled WGS sequence"/>
</dbReference>
<dbReference type="AlphaFoldDB" id="A0A5C3PGK3"/>
<dbReference type="PANTHER" id="PTHR37536:SF1">
    <property type="entry name" value="ASPERGILLOPEPSIN, PUTAITVE (AFU_ORTHOLOGUE AFUA_7G01200)"/>
    <property type="match status" value="1"/>
</dbReference>
<dbReference type="PRINTS" id="PR00977">
    <property type="entry name" value="SCYTLDPTASE"/>
</dbReference>
<keyword evidence="3" id="KW-0430">Lectin</keyword>
<protein>
    <submittedName>
        <fullName evidence="3">Concanavalin A-like lectin/glucanase</fullName>
    </submittedName>
</protein>
<accession>A0A5C3PGK3</accession>
<organism evidence="3 4">
    <name type="scientific">Polyporus arcularius HHB13444</name>
    <dbReference type="NCBI Taxonomy" id="1314778"/>
    <lineage>
        <taxon>Eukaryota</taxon>
        <taxon>Fungi</taxon>
        <taxon>Dikarya</taxon>
        <taxon>Basidiomycota</taxon>
        <taxon>Agaricomycotina</taxon>
        <taxon>Agaricomycetes</taxon>
        <taxon>Polyporales</taxon>
        <taxon>Polyporaceae</taxon>
        <taxon>Polyporus</taxon>
    </lineage>
</organism>
<evidence type="ECO:0000256" key="2">
    <source>
        <dbReference type="SAM" id="SignalP"/>
    </source>
</evidence>
<name>A0A5C3PGK3_9APHY</name>
<keyword evidence="4" id="KW-1185">Reference proteome</keyword>
<dbReference type="InParanoid" id="A0A5C3PGK3"/>
<evidence type="ECO:0000313" key="3">
    <source>
        <dbReference type="EMBL" id="TFK85033.1"/>
    </source>
</evidence>
<dbReference type="SUPFAM" id="SSF49899">
    <property type="entry name" value="Concanavalin A-like lectins/glucanases"/>
    <property type="match status" value="1"/>
</dbReference>
<feature type="chain" id="PRO_5023133329" evidence="2">
    <location>
        <begin position="21"/>
        <end position="282"/>
    </location>
</feature>
<dbReference type="InterPro" id="IPR000250">
    <property type="entry name" value="Peptidase_G1"/>
</dbReference>
<sequence length="282" mass="30215">MKLALVALSTLLVVAGSTFARPSTFVERSLRRGSPGIPTGAAQRLETPSTAAAHSLLSSNWAGVVLVSPPAGENFTEVIGSFTAPTLAPSSYTAASAWVGIDGWTWRETGLNGLFQAGIDFWMEDNELTYDAWYEWYPDTSYNFTGFDISSGDVLTFRLVATSDLEGTIYLENETTGQTAYKVLDAPPSPPFEAPNAEWIMEDFFSDGQVPLADFGSVSTRSCVVACKADILHIEHIVFTGASAKTNAGTIVDLKNGTVINLTRTDVSIDSDSSATIKYLPA</sequence>
<keyword evidence="2" id="KW-0732">Signal</keyword>
<evidence type="ECO:0000256" key="1">
    <source>
        <dbReference type="PIRSR" id="PIRSR600250-50"/>
    </source>
</evidence>